<dbReference type="PROSITE" id="PS50887">
    <property type="entry name" value="GGDEF"/>
    <property type="match status" value="1"/>
</dbReference>
<name>A0A1V5SN31_9BACT</name>
<dbReference type="FunFam" id="3.30.70.270:FF:000001">
    <property type="entry name" value="Diguanylate cyclase domain protein"/>
    <property type="match status" value="1"/>
</dbReference>
<feature type="transmembrane region" description="Helical" evidence="3">
    <location>
        <begin position="6"/>
        <end position="27"/>
    </location>
</feature>
<evidence type="ECO:0000313" key="5">
    <source>
        <dbReference type="EMBL" id="OQA55362.1"/>
    </source>
</evidence>
<dbReference type="Pfam" id="PF13188">
    <property type="entry name" value="PAS_8"/>
    <property type="match status" value="1"/>
</dbReference>
<feature type="transmembrane region" description="Helical" evidence="3">
    <location>
        <begin position="67"/>
        <end position="88"/>
    </location>
</feature>
<dbReference type="GO" id="GO:0052621">
    <property type="term" value="F:diguanylate cyclase activity"/>
    <property type="evidence" value="ECO:0007669"/>
    <property type="project" value="UniProtKB-EC"/>
</dbReference>
<dbReference type="InterPro" id="IPR000160">
    <property type="entry name" value="GGDEF_dom"/>
</dbReference>
<gene>
    <name evidence="5" type="primary">yedQ</name>
    <name evidence="5" type="ORF">BWY41_01673</name>
</gene>
<keyword evidence="3" id="KW-1133">Transmembrane helix</keyword>
<accession>A0A1V5SN31</accession>
<proteinExistence type="predicted"/>
<dbReference type="PANTHER" id="PTHR45138">
    <property type="entry name" value="REGULATORY COMPONENTS OF SENSORY TRANSDUCTION SYSTEM"/>
    <property type="match status" value="1"/>
</dbReference>
<dbReference type="InterPro" id="IPR029787">
    <property type="entry name" value="Nucleotide_cyclase"/>
</dbReference>
<evidence type="ECO:0000256" key="2">
    <source>
        <dbReference type="ARBA" id="ARBA00034247"/>
    </source>
</evidence>
<feature type="transmembrane region" description="Helical" evidence="3">
    <location>
        <begin position="146"/>
        <end position="170"/>
    </location>
</feature>
<feature type="transmembrane region" description="Helical" evidence="3">
    <location>
        <begin position="39"/>
        <end position="55"/>
    </location>
</feature>
<dbReference type="Proteomes" id="UP000485569">
    <property type="component" value="Unassembled WGS sequence"/>
</dbReference>
<sequence length="514" mass="58891">MIEYNYLFSIGCLVTATLAIALSLLSFWSSQFTPHARPLGFLLLFSSIYAFGYAFEIMKADPEWFFLWLRVEYFGLSFIAGSFLWLSVEFTGRFKAHKPIILVALAGVSLFFLIVVLTNDFHHLYYTSIEVDYRGLFPTAALGRGIFYILNALWFVGSFLLSFILCLHHFFRTTVVLRKRTLTMLIAVIICLVNYFIYILKVIPWSLDIGPLIITINGLILSIAITRLAFLNISPIAREQVFESMQDGVLVTDPQGRILDFNDAAQHIFPNLTRENVGHHLPTLVPELKPYLSTENISKFNPLSIQKGDAVLFYEARKIPIKNKQNKKIGIAVYLREFTEHYKLLQKLQEHAEKDWLTGIWNRRKWMNLAKTELKRAKRYGRPLTIAYLDIDHFKLVNDSLGHEGGDTVLIHLVKNISSQLRENDIFGRIGGEEFIILFPELDKEKAQMVTQRLLMTVCQEEIIACEQKVKATISIGATIWDGDNEVSLEELIQKADKALYMSKAAGRNRSTFI</sequence>
<dbReference type="Gene3D" id="3.30.450.20">
    <property type="entry name" value="PAS domain"/>
    <property type="match status" value="1"/>
</dbReference>
<dbReference type="InterPro" id="IPR035965">
    <property type="entry name" value="PAS-like_dom_sf"/>
</dbReference>
<dbReference type="AlphaFoldDB" id="A0A1V5SN31"/>
<dbReference type="SUPFAM" id="SSF55785">
    <property type="entry name" value="PYP-like sensor domain (PAS domain)"/>
    <property type="match status" value="1"/>
</dbReference>
<dbReference type="SMART" id="SM00267">
    <property type="entry name" value="GGDEF"/>
    <property type="match status" value="1"/>
</dbReference>
<dbReference type="InterPro" id="IPR050469">
    <property type="entry name" value="Diguanylate_Cyclase"/>
</dbReference>
<feature type="transmembrane region" description="Helical" evidence="3">
    <location>
        <begin position="209"/>
        <end position="230"/>
    </location>
</feature>
<dbReference type="EC" id="2.7.7.65" evidence="1"/>
<dbReference type="CDD" id="cd01949">
    <property type="entry name" value="GGDEF"/>
    <property type="match status" value="1"/>
</dbReference>
<dbReference type="NCBIfam" id="TIGR00254">
    <property type="entry name" value="GGDEF"/>
    <property type="match status" value="1"/>
</dbReference>
<dbReference type="SMART" id="SM00091">
    <property type="entry name" value="PAS"/>
    <property type="match status" value="1"/>
</dbReference>
<protein>
    <recommendedName>
        <fullName evidence="1">diguanylate cyclase</fullName>
        <ecNumber evidence="1">2.7.7.65</ecNumber>
    </recommendedName>
</protein>
<dbReference type="Gene3D" id="3.30.70.270">
    <property type="match status" value="1"/>
</dbReference>
<dbReference type="InterPro" id="IPR043128">
    <property type="entry name" value="Rev_trsase/Diguanyl_cyclase"/>
</dbReference>
<dbReference type="Pfam" id="PF16927">
    <property type="entry name" value="HisKA_7TM"/>
    <property type="match status" value="1"/>
</dbReference>
<dbReference type="CDD" id="cd00130">
    <property type="entry name" value="PAS"/>
    <property type="match status" value="1"/>
</dbReference>
<evidence type="ECO:0000256" key="3">
    <source>
        <dbReference type="SAM" id="Phobius"/>
    </source>
</evidence>
<keyword evidence="5" id="KW-0548">Nucleotidyltransferase</keyword>
<feature type="transmembrane region" description="Helical" evidence="3">
    <location>
        <begin position="182"/>
        <end position="203"/>
    </location>
</feature>
<dbReference type="InterPro" id="IPR031621">
    <property type="entry name" value="HisKA_7TM"/>
</dbReference>
<dbReference type="SUPFAM" id="SSF55073">
    <property type="entry name" value="Nucleotide cyclase"/>
    <property type="match status" value="1"/>
</dbReference>
<feature type="transmembrane region" description="Helical" evidence="3">
    <location>
        <begin position="100"/>
        <end position="118"/>
    </location>
</feature>
<dbReference type="Pfam" id="PF00990">
    <property type="entry name" value="GGDEF"/>
    <property type="match status" value="1"/>
</dbReference>
<dbReference type="PANTHER" id="PTHR45138:SF9">
    <property type="entry name" value="DIGUANYLATE CYCLASE DGCM-RELATED"/>
    <property type="match status" value="1"/>
</dbReference>
<reference evidence="5" key="1">
    <citation type="submission" date="2017-02" db="EMBL/GenBank/DDBJ databases">
        <title>Delving into the versatile metabolic prowess of the omnipresent phylum Bacteroidetes.</title>
        <authorList>
            <person name="Nobu M.K."/>
            <person name="Mei R."/>
            <person name="Narihiro T."/>
            <person name="Kuroda K."/>
            <person name="Liu W.-T."/>
        </authorList>
    </citation>
    <scope>NUCLEOTIDE SEQUENCE</scope>
    <source>
        <strain evidence="5">ADurb.Bin276</strain>
    </source>
</reference>
<comment type="caution">
    <text evidence="5">The sequence shown here is derived from an EMBL/GenBank/DDBJ whole genome shotgun (WGS) entry which is preliminary data.</text>
</comment>
<organism evidence="5">
    <name type="scientific">Candidatus Atribacter allofermentans</name>
    <dbReference type="NCBI Taxonomy" id="1852833"/>
    <lineage>
        <taxon>Bacteria</taxon>
        <taxon>Pseudomonadati</taxon>
        <taxon>Atribacterota</taxon>
        <taxon>Atribacteria</taxon>
        <taxon>Atribacterales</taxon>
        <taxon>Atribacteraceae</taxon>
        <taxon>Atribacter</taxon>
    </lineage>
</organism>
<keyword evidence="3" id="KW-0812">Transmembrane</keyword>
<comment type="catalytic activity">
    <reaction evidence="2">
        <text>2 GTP = 3',3'-c-di-GMP + 2 diphosphate</text>
        <dbReference type="Rhea" id="RHEA:24898"/>
        <dbReference type="ChEBI" id="CHEBI:33019"/>
        <dbReference type="ChEBI" id="CHEBI:37565"/>
        <dbReference type="ChEBI" id="CHEBI:58805"/>
        <dbReference type="EC" id="2.7.7.65"/>
    </reaction>
</comment>
<dbReference type="EMBL" id="MWBQ01000162">
    <property type="protein sequence ID" value="OQA55362.1"/>
    <property type="molecule type" value="Genomic_DNA"/>
</dbReference>
<keyword evidence="5" id="KW-0808">Transferase</keyword>
<keyword evidence="3" id="KW-0472">Membrane</keyword>
<feature type="domain" description="GGDEF" evidence="4">
    <location>
        <begin position="382"/>
        <end position="514"/>
    </location>
</feature>
<evidence type="ECO:0000259" key="4">
    <source>
        <dbReference type="PROSITE" id="PS50887"/>
    </source>
</evidence>
<evidence type="ECO:0000256" key="1">
    <source>
        <dbReference type="ARBA" id="ARBA00012528"/>
    </source>
</evidence>
<dbReference type="InterPro" id="IPR000014">
    <property type="entry name" value="PAS"/>
</dbReference>